<proteinExistence type="predicted"/>
<accession>A0ACC2MQE0</accession>
<comment type="caution">
    <text evidence="1">The sequence shown here is derived from an EMBL/GenBank/DDBJ whole genome shotgun (WGS) entry which is preliminary data.</text>
</comment>
<name>A0ACC2MQE0_PERAE</name>
<dbReference type="EMBL" id="CM056809">
    <property type="protein sequence ID" value="KAJ8647962.1"/>
    <property type="molecule type" value="Genomic_DNA"/>
</dbReference>
<reference evidence="1 2" key="1">
    <citation type="journal article" date="2022" name="Hortic Res">
        <title>A haplotype resolved chromosomal level avocado genome allows analysis of novel avocado genes.</title>
        <authorList>
            <person name="Nath O."/>
            <person name="Fletcher S.J."/>
            <person name="Hayward A."/>
            <person name="Shaw L.M."/>
            <person name="Masouleh A.K."/>
            <person name="Furtado A."/>
            <person name="Henry R.J."/>
            <person name="Mitter N."/>
        </authorList>
    </citation>
    <scope>NUCLEOTIDE SEQUENCE [LARGE SCALE GENOMIC DNA]</scope>
    <source>
        <strain evidence="2">cv. Hass</strain>
    </source>
</reference>
<organism evidence="1 2">
    <name type="scientific">Persea americana</name>
    <name type="common">Avocado</name>
    <dbReference type="NCBI Taxonomy" id="3435"/>
    <lineage>
        <taxon>Eukaryota</taxon>
        <taxon>Viridiplantae</taxon>
        <taxon>Streptophyta</taxon>
        <taxon>Embryophyta</taxon>
        <taxon>Tracheophyta</taxon>
        <taxon>Spermatophyta</taxon>
        <taxon>Magnoliopsida</taxon>
        <taxon>Magnoliidae</taxon>
        <taxon>Laurales</taxon>
        <taxon>Lauraceae</taxon>
        <taxon>Persea</taxon>
    </lineage>
</organism>
<sequence length="909" mass="101813">MASCWWVINLLAISFLSKSLAELITSLPNQPSNISFKQYSGYITTDTIHGRALFYYFVEANVADPLSRPLTLWLNGGPGCSSLGYGAFMEHGPFRVGDNGLLIQNPYSWNLESNMLYVESPIGVGFSYSNTSEDYINWNDTRTAEENLRFTLNWLEEFPQYKYSDLYLTGESYAGHYIPQLAALILEHNKNTNIEPIKLKAIALGNPLLDMDISVNSGDYLWAHGVISDKTWMLEKTICNDSRSMAEALHHKLSQECIDVFNRVNNETGPDIDDSDLLLLRCLSPTTAQQSVSTGTLARIHTKLARRTNGDPCLPGRISAYLNKPQVQKALHAKTTGLPFLWDFCGGPLKYQSLNFEINIIPLVAYLLQEGIPIMLYSGDQDTKVPLTQTRIIGNMLAQQLKLTTFTPYTPWYNKNQVGGWTQSFGKLGEGKNLTYLTYATVRAISFFSKSSAELITALPSQPSNISFKQYSGYITTDTIHGRALFYYFVEANVADPLSRPLTLWLNGGPGCSSLGAGAFMEHGPFRVGDNGLLIQNPHSWNLESNMLYVESPIGVGFSYSNKSEDYINWNDTRTAEENLRFTLNWLEEFPQYKYSDFYLTGESYAGHYIPQLAALILEHNKNTNIEPIKLKAIALGNPLLDIDISVNSGDYLWAHGVISDETWMLQKTICNMSRYTAEELHDKSSQECKDVFNRINNEAGPDTDEHDLLSLRCLSLTTARQSISISTGTLASIHTKLARRTNGDPCLPGRISEYLNKPIVQKALHAKTTGLPFRWNLCEEEGPLKYQLENLETNLIPLVAYLLQEGIPVMLYSGDQDAQIPLTQTRIIGNMLAQLLKLTTFTPYAPWYNKKQVGGWTQSFGKLREGKNVTYLTYATVRGGAHEVPFTSPSQALTLFKAFLSGSPLPRN</sequence>
<evidence type="ECO:0000313" key="1">
    <source>
        <dbReference type="EMBL" id="KAJ8647962.1"/>
    </source>
</evidence>
<keyword evidence="2" id="KW-1185">Reference proteome</keyword>
<dbReference type="Proteomes" id="UP001234297">
    <property type="component" value="Chromosome 1"/>
</dbReference>
<protein>
    <submittedName>
        <fullName evidence="1">Uncharacterized protein</fullName>
    </submittedName>
</protein>
<evidence type="ECO:0000313" key="2">
    <source>
        <dbReference type="Proteomes" id="UP001234297"/>
    </source>
</evidence>
<gene>
    <name evidence="1" type="ORF">MRB53_000985</name>
</gene>